<organism evidence="1 2">
    <name type="scientific">Hyalomma asiaticum</name>
    <name type="common">Tick</name>
    <dbReference type="NCBI Taxonomy" id="266040"/>
    <lineage>
        <taxon>Eukaryota</taxon>
        <taxon>Metazoa</taxon>
        <taxon>Ecdysozoa</taxon>
        <taxon>Arthropoda</taxon>
        <taxon>Chelicerata</taxon>
        <taxon>Arachnida</taxon>
        <taxon>Acari</taxon>
        <taxon>Parasitiformes</taxon>
        <taxon>Ixodida</taxon>
        <taxon>Ixodoidea</taxon>
        <taxon>Ixodidae</taxon>
        <taxon>Hyalomminae</taxon>
        <taxon>Hyalomma</taxon>
    </lineage>
</organism>
<name>A0ACB7S5A1_HYAAI</name>
<sequence>MSPASAPSTTVSRRQMLAKPVNTIRQGSQEYPVSAACALFTCCSLAVVGALMLGLYLFSQSKDGQVMATKVMRFLRIVAKNTKASSTVTAASVGVRVKVDVLSHVTDRSSVDIKTTSAHPTVKTVPPCRRLLCAYQTSRWIFSSTEHPCDDFYSFVCGNWSQAGQNDTSSFGTDQHKETEVLLHTLLEERRAAVPKDDPVVSLYDTCLERTSYADSKLFVSSLLQRLGLSKWPYKDNVMSKNEMWNIHARIFRTLGISPLVTVSHVPDPRNVSRTVISLEIPPLYAKTDGDVRLPTWYLPSLYRATSMFDSDFYEDVSQRVLQFVGKLAQLRAKFKERPRFTTLSSEPFYSVLVRYTMEGLVAVKSDAQLQLYNRAFFKALKSLISRTKSSSVYNYLGFCVLVHVSPLLSNEFETMSQAQMAWMSQRWQSSWTLWQRCLWFIDDMDPTLLLSVFSKYAKTHMRLVNVSSVTQRLRRVFRARTPGLQWCAGERAKSCLSFIDGMSIKVVDFNATRTTLPKAGNMTTGFFLEEYVAFKRRKVETSLAQPTAGWRSVFSLFTTTPDFDAKTRTLYLPLVPFFDLFHNTDLDLLVKAAIATSSLNRTAFVSVEELVHDVTAWELAFRHFSGIKWDGYVFPGNHSTEKSFFIFAVMGKCHNAIPVAPSAQLALRSVNEEMQAINEAFANTRVFGNLWGCNNHTIMNPEAKCNLWKS</sequence>
<comment type="caution">
    <text evidence="1">The sequence shown here is derived from an EMBL/GenBank/DDBJ whole genome shotgun (WGS) entry which is preliminary data.</text>
</comment>
<dbReference type="Proteomes" id="UP000821845">
    <property type="component" value="Chromosome 6"/>
</dbReference>
<evidence type="ECO:0000313" key="1">
    <source>
        <dbReference type="EMBL" id="KAH6928372.1"/>
    </source>
</evidence>
<accession>A0ACB7S5A1</accession>
<proteinExistence type="predicted"/>
<protein>
    <submittedName>
        <fullName evidence="1">Uncharacterized protein</fullName>
    </submittedName>
</protein>
<dbReference type="EMBL" id="CM023486">
    <property type="protein sequence ID" value="KAH6928372.1"/>
    <property type="molecule type" value="Genomic_DNA"/>
</dbReference>
<keyword evidence="2" id="KW-1185">Reference proteome</keyword>
<evidence type="ECO:0000313" key="2">
    <source>
        <dbReference type="Proteomes" id="UP000821845"/>
    </source>
</evidence>
<gene>
    <name evidence="1" type="ORF">HPB50_014962</name>
</gene>
<reference evidence="1" key="1">
    <citation type="submission" date="2020-05" db="EMBL/GenBank/DDBJ databases">
        <title>Large-scale comparative analyses of tick genomes elucidate their genetic diversity and vector capacities.</title>
        <authorList>
            <person name="Jia N."/>
            <person name="Wang J."/>
            <person name="Shi W."/>
            <person name="Du L."/>
            <person name="Sun Y."/>
            <person name="Zhan W."/>
            <person name="Jiang J."/>
            <person name="Wang Q."/>
            <person name="Zhang B."/>
            <person name="Ji P."/>
            <person name="Sakyi L.B."/>
            <person name="Cui X."/>
            <person name="Yuan T."/>
            <person name="Jiang B."/>
            <person name="Yang W."/>
            <person name="Lam T.T.-Y."/>
            <person name="Chang Q."/>
            <person name="Ding S."/>
            <person name="Wang X."/>
            <person name="Zhu J."/>
            <person name="Ruan X."/>
            <person name="Zhao L."/>
            <person name="Wei J."/>
            <person name="Que T."/>
            <person name="Du C."/>
            <person name="Cheng J."/>
            <person name="Dai P."/>
            <person name="Han X."/>
            <person name="Huang E."/>
            <person name="Gao Y."/>
            <person name="Liu J."/>
            <person name="Shao H."/>
            <person name="Ye R."/>
            <person name="Li L."/>
            <person name="Wei W."/>
            <person name="Wang X."/>
            <person name="Wang C."/>
            <person name="Yang T."/>
            <person name="Huo Q."/>
            <person name="Li W."/>
            <person name="Guo W."/>
            <person name="Chen H."/>
            <person name="Zhou L."/>
            <person name="Ni X."/>
            <person name="Tian J."/>
            <person name="Zhou Y."/>
            <person name="Sheng Y."/>
            <person name="Liu T."/>
            <person name="Pan Y."/>
            <person name="Xia L."/>
            <person name="Li J."/>
            <person name="Zhao F."/>
            <person name="Cao W."/>
        </authorList>
    </citation>
    <scope>NUCLEOTIDE SEQUENCE</scope>
    <source>
        <strain evidence="1">Hyas-2018</strain>
    </source>
</reference>